<reference evidence="13 14" key="1">
    <citation type="submission" date="2019-10" db="EMBL/GenBank/DDBJ databases">
        <title>Sequencing and Assembly of Multiple Reported Metal-Biooxidizing Members of the Extremely Thermoacidophilic Archaeal Family Sulfolobaceae.</title>
        <authorList>
            <person name="Counts J.A."/>
            <person name="Kelly R.M."/>
        </authorList>
    </citation>
    <scope>NUCLEOTIDE SEQUENCE [LARGE SCALE GENOMIC DNA]</scope>
    <source>
        <strain evidence="13 14">DSM 6482</strain>
    </source>
</reference>
<dbReference type="PANTHER" id="PTHR43665:SF1">
    <property type="entry name" value="ISOPENTENYL-DIPHOSPHATE DELTA-ISOMERASE"/>
    <property type="match status" value="1"/>
</dbReference>
<dbReference type="GO" id="GO:0000287">
    <property type="term" value="F:magnesium ion binding"/>
    <property type="evidence" value="ECO:0007669"/>
    <property type="project" value="UniProtKB-UniRule"/>
</dbReference>
<evidence type="ECO:0000256" key="5">
    <source>
        <dbReference type="ARBA" id="ARBA00022723"/>
    </source>
</evidence>
<evidence type="ECO:0000256" key="1">
    <source>
        <dbReference type="ARBA" id="ARBA00001917"/>
    </source>
</evidence>
<feature type="binding site" evidence="11">
    <location>
        <position position="228"/>
    </location>
    <ligand>
        <name>FMN</name>
        <dbReference type="ChEBI" id="CHEBI:58210"/>
    </ligand>
</feature>
<keyword evidence="14" id="KW-1185">Reference proteome</keyword>
<dbReference type="InterPro" id="IPR011179">
    <property type="entry name" value="IPdP_isomerase"/>
</dbReference>
<dbReference type="Pfam" id="PF01070">
    <property type="entry name" value="FMN_dh"/>
    <property type="match status" value="1"/>
</dbReference>
<feature type="binding site" evidence="11">
    <location>
        <begin position="280"/>
        <end position="282"/>
    </location>
    <ligand>
        <name>FMN</name>
        <dbReference type="ChEBI" id="CHEBI:58210"/>
    </ligand>
</feature>
<evidence type="ECO:0000259" key="12">
    <source>
        <dbReference type="Pfam" id="PF01070"/>
    </source>
</evidence>
<dbReference type="PIRSF" id="PIRSF003314">
    <property type="entry name" value="IPP_isomerase"/>
    <property type="match status" value="1"/>
</dbReference>
<keyword evidence="8 11" id="KW-0414">Isoprene biosynthesis</keyword>
<feature type="binding site" evidence="11">
    <location>
        <position position="130"/>
    </location>
    <ligand>
        <name>FMN</name>
        <dbReference type="ChEBI" id="CHEBI:58210"/>
    </ligand>
</feature>
<organism evidence="13 14">
    <name type="scientific">Sulfuracidifex metallicus DSM 6482 = JCM 9184</name>
    <dbReference type="NCBI Taxonomy" id="523847"/>
    <lineage>
        <taxon>Archaea</taxon>
        <taxon>Thermoproteota</taxon>
        <taxon>Thermoprotei</taxon>
        <taxon>Sulfolobales</taxon>
        <taxon>Sulfolobaceae</taxon>
        <taxon>Sulfuracidifex</taxon>
    </lineage>
</organism>
<comment type="function">
    <text evidence="11">Involved in the biosynthesis of isoprenoids. Catalyzes the 1,3-allylic rearrangement of the homoallylic substrate isopentenyl (IPP) to its allylic isomer, dimethylallyl diphosphate (DMAPP).</text>
</comment>
<feature type="binding site" evidence="11">
    <location>
        <begin position="301"/>
        <end position="302"/>
    </location>
    <ligand>
        <name>FMN</name>
        <dbReference type="ChEBI" id="CHEBI:58210"/>
    </ligand>
</feature>
<dbReference type="CDD" id="cd02811">
    <property type="entry name" value="IDI-2_FMN"/>
    <property type="match status" value="1"/>
</dbReference>
<dbReference type="GO" id="GO:0004452">
    <property type="term" value="F:isopentenyl-diphosphate delta-isomerase activity"/>
    <property type="evidence" value="ECO:0007669"/>
    <property type="project" value="UniProtKB-UniRule"/>
</dbReference>
<comment type="cofactor">
    <cofactor evidence="11">
        <name>NADPH</name>
        <dbReference type="ChEBI" id="CHEBI:57783"/>
    </cofactor>
</comment>
<dbReference type="GO" id="GO:0010181">
    <property type="term" value="F:FMN binding"/>
    <property type="evidence" value="ECO:0007669"/>
    <property type="project" value="UniProtKB-UniRule"/>
</dbReference>
<evidence type="ECO:0000256" key="10">
    <source>
        <dbReference type="ARBA" id="ARBA00025810"/>
    </source>
</evidence>
<comment type="cofactor">
    <cofactor evidence="11">
        <name>Mg(2+)</name>
        <dbReference type="ChEBI" id="CHEBI:18420"/>
    </cofactor>
</comment>
<dbReference type="PANTHER" id="PTHR43665">
    <property type="entry name" value="ISOPENTENYL-DIPHOSPHATE DELTA-ISOMERASE"/>
    <property type="match status" value="1"/>
</dbReference>
<dbReference type="InterPro" id="IPR013785">
    <property type="entry name" value="Aldolase_TIM"/>
</dbReference>
<accession>A0A6A9QKZ2</accession>
<keyword evidence="2 11" id="KW-0963">Cytoplasm</keyword>
<sequence>MTETRDPRHLINRKLEHVEATVFGGVERLTSTMLDDITLVHQAFPGFSLEDVETMSYFLGKKISSPIMVTGMTGGTPELGRLNGIIASVVEEMGLVMGVGSERIVIENPSSEESFRVVRRNAPTSPLVANIGVPQLYRGYGLSELKTIISVIEADALAVHLNVAQEVFQPEGETDYREETLAKLRDLSKEIGIPVILKETGCGLSIETVRRFSSYGFHNFDVSGQGGTSWVAVEKLRGERRGNWKSRSASVFSTWGIPTAATIMETRWSDPTSFIIGSGGLRNGLDIAKAIALGADVGGFALPVLEASLEGKNSVRSFLNDVLFQLQAAMLMSGSKDVKSLRKASIVIRGGLKEWMESRGISLSTYDKVRKGGY</sequence>
<comment type="subunit">
    <text evidence="10 11">Homooctamer. Dimer of tetramers.</text>
</comment>
<dbReference type="SUPFAM" id="SSF51395">
    <property type="entry name" value="FMN-linked oxidoreductases"/>
    <property type="match status" value="1"/>
</dbReference>
<keyword evidence="9 11" id="KW-0413">Isomerase</keyword>
<comment type="catalytic activity">
    <reaction evidence="11">
        <text>isopentenyl diphosphate = dimethylallyl diphosphate</text>
        <dbReference type="Rhea" id="RHEA:23284"/>
        <dbReference type="ChEBI" id="CHEBI:57623"/>
        <dbReference type="ChEBI" id="CHEBI:128769"/>
        <dbReference type="EC" id="5.3.3.2"/>
    </reaction>
</comment>
<evidence type="ECO:0000313" key="13">
    <source>
        <dbReference type="EMBL" id="MUN28799.1"/>
    </source>
</evidence>
<gene>
    <name evidence="11" type="primary">fni</name>
    <name evidence="13" type="ORF">GC250_04945</name>
</gene>
<evidence type="ECO:0000256" key="4">
    <source>
        <dbReference type="ARBA" id="ARBA00022643"/>
    </source>
</evidence>
<dbReference type="AlphaFoldDB" id="A0A6A9QKZ2"/>
<dbReference type="GO" id="GO:0016491">
    <property type="term" value="F:oxidoreductase activity"/>
    <property type="evidence" value="ECO:0007669"/>
    <property type="project" value="InterPro"/>
</dbReference>
<keyword evidence="4 11" id="KW-0288">FMN</keyword>
<feature type="domain" description="FMN-dependent dehydrogenase" evidence="12">
    <location>
        <begin position="180"/>
        <end position="346"/>
    </location>
</feature>
<comment type="subcellular location">
    <subcellularLocation>
        <location evidence="11">Cytoplasm</location>
    </subcellularLocation>
</comment>
<keyword evidence="7 11" id="KW-0521">NADP</keyword>
<dbReference type="Gene3D" id="3.20.20.70">
    <property type="entry name" value="Aldolase class I"/>
    <property type="match status" value="1"/>
</dbReference>
<evidence type="ECO:0000256" key="6">
    <source>
        <dbReference type="ARBA" id="ARBA00022842"/>
    </source>
</evidence>
<feature type="binding site" evidence="11">
    <location>
        <begin position="101"/>
        <end position="103"/>
    </location>
    <ligand>
        <name>substrate</name>
    </ligand>
</feature>
<dbReference type="GO" id="GO:0008299">
    <property type="term" value="P:isoprenoid biosynthetic process"/>
    <property type="evidence" value="ECO:0007669"/>
    <property type="project" value="UniProtKB-UniRule"/>
</dbReference>
<evidence type="ECO:0000256" key="9">
    <source>
        <dbReference type="ARBA" id="ARBA00023235"/>
    </source>
</evidence>
<name>A0A6A9QKZ2_SULME</name>
<feature type="binding site" evidence="11">
    <location>
        <position position="70"/>
    </location>
    <ligand>
        <name>FMN</name>
        <dbReference type="ChEBI" id="CHEBI:58210"/>
    </ligand>
</feature>
<keyword evidence="6 11" id="KW-0460">Magnesium</keyword>
<feature type="binding site" evidence="11">
    <location>
        <position position="223"/>
    </location>
    <ligand>
        <name>FMN</name>
        <dbReference type="ChEBI" id="CHEBI:58210"/>
    </ligand>
</feature>
<comment type="cofactor">
    <cofactor evidence="1 11">
        <name>FMN</name>
        <dbReference type="ChEBI" id="CHEBI:58210"/>
    </cofactor>
</comment>
<feature type="binding site" evidence="11">
    <location>
        <position position="101"/>
    </location>
    <ligand>
        <name>FMN</name>
        <dbReference type="ChEBI" id="CHEBI:58210"/>
    </ligand>
</feature>
<comment type="similarity">
    <text evidence="11">Belongs to the IPP isomerase type 2 family.</text>
</comment>
<dbReference type="SMART" id="SM01240">
    <property type="entry name" value="IMPDH"/>
    <property type="match status" value="1"/>
</dbReference>
<evidence type="ECO:0000256" key="2">
    <source>
        <dbReference type="ARBA" id="ARBA00022490"/>
    </source>
</evidence>
<evidence type="ECO:0000313" key="14">
    <source>
        <dbReference type="Proteomes" id="UP000470772"/>
    </source>
</evidence>
<dbReference type="RefSeq" id="WP_338116967.1">
    <property type="nucleotide sequence ID" value="NZ_WGGD01000005.1"/>
</dbReference>
<dbReference type="HAMAP" id="MF_00354">
    <property type="entry name" value="Idi_2"/>
    <property type="match status" value="1"/>
</dbReference>
<dbReference type="NCBIfam" id="TIGR02151">
    <property type="entry name" value="IPP_isom_2"/>
    <property type="match status" value="1"/>
</dbReference>
<dbReference type="EMBL" id="WGGD01000005">
    <property type="protein sequence ID" value="MUN28799.1"/>
    <property type="molecule type" value="Genomic_DNA"/>
</dbReference>
<feature type="binding site" evidence="11">
    <location>
        <position position="166"/>
    </location>
    <ligand>
        <name>Mg(2+)</name>
        <dbReference type="ChEBI" id="CHEBI:18420"/>
    </ligand>
</feature>
<dbReference type="GO" id="GO:0005737">
    <property type="term" value="C:cytoplasm"/>
    <property type="evidence" value="ECO:0007669"/>
    <property type="project" value="UniProtKB-SubCell"/>
</dbReference>
<dbReference type="Proteomes" id="UP000470772">
    <property type="component" value="Unassembled WGS sequence"/>
</dbReference>
<comment type="caution">
    <text evidence="13">The sequence shown here is derived from an EMBL/GenBank/DDBJ whole genome shotgun (WGS) entry which is preliminary data.</text>
</comment>
<dbReference type="InterPro" id="IPR000262">
    <property type="entry name" value="FMN-dep_DH"/>
</dbReference>
<keyword evidence="3 11" id="KW-0285">Flavoprotein</keyword>
<evidence type="ECO:0000256" key="3">
    <source>
        <dbReference type="ARBA" id="ARBA00022630"/>
    </source>
</evidence>
<evidence type="ECO:0000256" key="8">
    <source>
        <dbReference type="ARBA" id="ARBA00023229"/>
    </source>
</evidence>
<evidence type="ECO:0000256" key="11">
    <source>
        <dbReference type="HAMAP-Rule" id="MF_00354"/>
    </source>
</evidence>
<feature type="binding site" evidence="11">
    <location>
        <position position="165"/>
    </location>
    <ligand>
        <name>substrate</name>
    </ligand>
</feature>
<evidence type="ECO:0000256" key="7">
    <source>
        <dbReference type="ARBA" id="ARBA00022857"/>
    </source>
</evidence>
<dbReference type="EC" id="5.3.3.2" evidence="11"/>
<feature type="binding site" evidence="11">
    <location>
        <begin position="13"/>
        <end position="14"/>
    </location>
    <ligand>
        <name>substrate</name>
    </ligand>
</feature>
<dbReference type="GO" id="GO:0070402">
    <property type="term" value="F:NADPH binding"/>
    <property type="evidence" value="ECO:0007669"/>
    <property type="project" value="UniProtKB-UniRule"/>
</dbReference>
<feature type="binding site" evidence="11">
    <location>
        <position position="198"/>
    </location>
    <ligand>
        <name>FMN</name>
        <dbReference type="ChEBI" id="CHEBI:58210"/>
    </ligand>
</feature>
<keyword evidence="5 11" id="KW-0479">Metal-binding</keyword>
<proteinExistence type="inferred from homology"/>
<feature type="binding site" evidence="11">
    <location>
        <begin position="71"/>
        <end position="73"/>
    </location>
    <ligand>
        <name>FMN</name>
        <dbReference type="ChEBI" id="CHEBI:58210"/>
    </ligand>
</feature>
<protein>
    <recommendedName>
        <fullName evidence="11">Isopentenyl-diphosphate delta-isomerase</fullName>
        <shortName evidence="11">IPP isomerase</shortName>
        <ecNumber evidence="11">5.3.3.2</ecNumber>
    </recommendedName>
    <alternativeName>
        <fullName evidence="11">Isopentenyl diphosphate:dimethylallyl diphosphate isomerase</fullName>
    </alternativeName>
    <alternativeName>
        <fullName evidence="11">Isopentenyl pyrophosphate isomerase</fullName>
    </alternativeName>
    <alternativeName>
        <fullName evidence="11">Type 2 isopentenyl diphosphate isomerase</fullName>
        <shortName evidence="11">IDI-2</shortName>
    </alternativeName>
</protein>